<protein>
    <recommendedName>
        <fullName evidence="3">Lipoprotein</fullName>
    </recommendedName>
</protein>
<reference evidence="1 2" key="1">
    <citation type="submission" date="2012-12" db="EMBL/GenBank/DDBJ databases">
        <title>The Genome Sequence of Bacillus cereus VD021.</title>
        <authorList>
            <consortium name="The Broad Institute Genome Sequencing Platform"/>
            <consortium name="The Broad Institute Genome Sequencing Center for Infectious Disease"/>
            <person name="Feldgarden M."/>
            <person name="Van der Auwera G.A."/>
            <person name="Mahillon J."/>
            <person name="Duprez V."/>
            <person name="Timmery S."/>
            <person name="Mattelet C."/>
            <person name="Dierick K."/>
            <person name="Sun M."/>
            <person name="Yu Z."/>
            <person name="Zhu L."/>
            <person name="Hu X."/>
            <person name="Shank E.B."/>
            <person name="Swiecicka I."/>
            <person name="Hansen B.M."/>
            <person name="Andrup L."/>
            <person name="Walker B."/>
            <person name="Young S.K."/>
            <person name="Zeng Q."/>
            <person name="Gargeya S."/>
            <person name="Fitzgerald M."/>
            <person name="Haas B."/>
            <person name="Abouelleil A."/>
            <person name="Alvarado L."/>
            <person name="Arachchi H.M."/>
            <person name="Berlin A.M."/>
            <person name="Chapman S.B."/>
            <person name="Dewar J."/>
            <person name="Goldberg J."/>
            <person name="Griggs A."/>
            <person name="Gujja S."/>
            <person name="Hansen M."/>
            <person name="Howarth C."/>
            <person name="Imamovic A."/>
            <person name="Larimer J."/>
            <person name="McCowan C."/>
            <person name="Murphy C."/>
            <person name="Neiman D."/>
            <person name="Pearson M."/>
            <person name="Priest M."/>
            <person name="Roberts A."/>
            <person name="Saif S."/>
            <person name="Shea T."/>
            <person name="Sisk P."/>
            <person name="Sykes S."/>
            <person name="Wortman J."/>
            <person name="Nusbaum C."/>
            <person name="Birren B."/>
        </authorList>
    </citation>
    <scope>NUCLEOTIDE SEQUENCE [LARGE SCALE GENOMIC DNA]</scope>
    <source>
        <strain evidence="1 2">VD021</strain>
    </source>
</reference>
<evidence type="ECO:0000313" key="2">
    <source>
        <dbReference type="Proteomes" id="UP000014040"/>
    </source>
</evidence>
<proteinExistence type="predicted"/>
<evidence type="ECO:0000313" key="1">
    <source>
        <dbReference type="EMBL" id="EOO78359.1"/>
    </source>
</evidence>
<comment type="caution">
    <text evidence="1">The sequence shown here is derived from an EMBL/GenBank/DDBJ whole genome shotgun (WGS) entry which is preliminary data.</text>
</comment>
<dbReference type="PROSITE" id="PS51257">
    <property type="entry name" value="PROKAR_LIPOPROTEIN"/>
    <property type="match status" value="1"/>
</dbReference>
<evidence type="ECO:0008006" key="3">
    <source>
        <dbReference type="Google" id="ProtNLM"/>
    </source>
</evidence>
<dbReference type="Proteomes" id="UP000014040">
    <property type="component" value="Unassembled WGS sequence"/>
</dbReference>
<gene>
    <name evidence="1" type="ORF">IIC_00720</name>
</gene>
<dbReference type="EMBL" id="AHES01000004">
    <property type="protein sequence ID" value="EOO78359.1"/>
    <property type="molecule type" value="Genomic_DNA"/>
</dbReference>
<dbReference type="RefSeq" id="WP_016100762.1">
    <property type="nucleotide sequence ID" value="NZ_KB976273.1"/>
</dbReference>
<sequence>MKATRLIALTVPLLLLFGCGLGDKDSTPKTEETSKAMLKTTISEKQYPSYIYEQLLEFQFNKDDVVISLGNAQKGDEKYKEVFKTASAMDEALDRMENIKVPDKYKDIHKLVLEGVTDARKSTKFILDSKGKDANEVSLAIVNSFPHLLGMDREQWKEATFQLAKEDKDTFSKIFDKKVKEHQQK</sequence>
<dbReference type="PATRIC" id="fig|1053224.3.peg.721"/>
<name>R8HZX3_BACCE</name>
<dbReference type="HOGENOM" id="CLU_126961_0_0_9"/>
<dbReference type="AlphaFoldDB" id="R8HZX3"/>
<accession>R8HZX3</accession>
<organism evidence="1 2">
    <name type="scientific">Bacillus cereus VD021</name>
    <dbReference type="NCBI Taxonomy" id="1053224"/>
    <lineage>
        <taxon>Bacteria</taxon>
        <taxon>Bacillati</taxon>
        <taxon>Bacillota</taxon>
        <taxon>Bacilli</taxon>
        <taxon>Bacillales</taxon>
        <taxon>Bacillaceae</taxon>
        <taxon>Bacillus</taxon>
        <taxon>Bacillus cereus group</taxon>
    </lineage>
</organism>